<comment type="similarity">
    <text evidence="2">Belongs to the glycosyl hydrolase 15 family.</text>
</comment>
<evidence type="ECO:0000313" key="9">
    <source>
        <dbReference type="EMBL" id="ODN70261.1"/>
    </source>
</evidence>
<evidence type="ECO:0000256" key="2">
    <source>
        <dbReference type="ARBA" id="ARBA00006188"/>
    </source>
</evidence>
<dbReference type="EMBL" id="MCRJ01000056">
    <property type="protein sequence ID" value="ODN70261.1"/>
    <property type="molecule type" value="Genomic_DNA"/>
</dbReference>
<dbReference type="EC" id="3.2.1.3" evidence="3"/>
<dbReference type="InterPro" id="IPR011613">
    <property type="entry name" value="GH15-like"/>
</dbReference>
<evidence type="ECO:0000259" key="8">
    <source>
        <dbReference type="Pfam" id="PF00723"/>
    </source>
</evidence>
<dbReference type="InterPro" id="IPR012341">
    <property type="entry name" value="6hp_glycosidase-like_sf"/>
</dbReference>
<name>A0A1E3H405_9HYPH</name>
<dbReference type="InterPro" id="IPR008928">
    <property type="entry name" value="6-hairpin_glycosidase_sf"/>
</dbReference>
<evidence type="ECO:0000256" key="4">
    <source>
        <dbReference type="ARBA" id="ARBA00022801"/>
    </source>
</evidence>
<feature type="domain" description="GH15-like" evidence="8">
    <location>
        <begin position="48"/>
        <end position="89"/>
    </location>
</feature>
<keyword evidence="6" id="KW-0326">Glycosidase</keyword>
<comment type="caution">
    <text evidence="9">The sequence shown here is derived from an EMBL/GenBank/DDBJ whole genome shotgun (WGS) entry which is preliminary data.</text>
</comment>
<keyword evidence="5" id="KW-0119">Carbohydrate metabolism</keyword>
<evidence type="ECO:0000256" key="1">
    <source>
        <dbReference type="ARBA" id="ARBA00001863"/>
    </source>
</evidence>
<dbReference type="PANTHER" id="PTHR31616">
    <property type="entry name" value="TREHALASE"/>
    <property type="match status" value="1"/>
</dbReference>
<evidence type="ECO:0000256" key="7">
    <source>
        <dbReference type="ARBA" id="ARBA00023326"/>
    </source>
</evidence>
<evidence type="ECO:0000256" key="5">
    <source>
        <dbReference type="ARBA" id="ARBA00023277"/>
    </source>
</evidence>
<evidence type="ECO:0000313" key="10">
    <source>
        <dbReference type="Proteomes" id="UP000094622"/>
    </source>
</evidence>
<sequence>MSAASPGDGLADLDRALARQAAASRRHLAASLSRTDLVHVRPEFGQRVQPAAGSVLASPVSAHWDPEPDYFYHWTRDAAIVMAEVARLAAEGDEGGPPGGWARAFADYVAFSLATTRLAGAGSVPNPLRPTTRADCLKHLRSDQELAGVSGDTILAEPRVNPDGSTDLQRWARPQHDGPALRALTLLEHLASAEVSPAAAELLAVDLLETDLGFTLRQAGSPCIGPWEEDDEFGHHYFTGVCQLGALVRGADRLAAAGLDAQAGECRTAADALRRALDGHFDPQLGVYRAIAARGGATDAHQVVDACQVMAVLHAGLEEGRHSVLDDRLQASVHALAAAFCDLYPVNHGSGTGFGPLVGRSVGDRYFGGNPWFPTSFALAEFHYALAKRLRDGAALPETGTNLAFRRGLFGDTATGDAAAALAARGDAVLAATLAHAGPDGEMSEQIDRTTGAQLSARQLTWSHAALLSVARARAQLIVIPAKAGTHRSAGVTVEIEKRIR</sequence>
<feature type="domain" description="GH15-like" evidence="8">
    <location>
        <begin position="154"/>
        <end position="471"/>
    </location>
</feature>
<evidence type="ECO:0000256" key="3">
    <source>
        <dbReference type="ARBA" id="ARBA00012593"/>
    </source>
</evidence>
<dbReference type="AlphaFoldDB" id="A0A1E3H405"/>
<dbReference type="Gene3D" id="1.50.10.10">
    <property type="match status" value="1"/>
</dbReference>
<dbReference type="Pfam" id="PF00723">
    <property type="entry name" value="Glyco_hydro_15"/>
    <property type="match status" value="2"/>
</dbReference>
<dbReference type="PRINTS" id="PR00736">
    <property type="entry name" value="GLHYDRLASE15"/>
</dbReference>
<reference evidence="9 10" key="1">
    <citation type="submission" date="2016-07" db="EMBL/GenBank/DDBJ databases">
        <title>Draft Genome Sequence of Methylobrevis pamukkalensis PK2.</title>
        <authorList>
            <person name="Vasilenko O.V."/>
            <person name="Doronina N.V."/>
            <person name="Shmareva M.N."/>
            <person name="Tarlachkov S.V."/>
            <person name="Mustakhimov I."/>
            <person name="Trotsenko Y.A."/>
        </authorList>
    </citation>
    <scope>NUCLEOTIDE SEQUENCE [LARGE SCALE GENOMIC DNA]</scope>
    <source>
        <strain evidence="9 10">PK2</strain>
    </source>
</reference>
<gene>
    <name evidence="9" type="ORF">A6302_02414</name>
</gene>
<protein>
    <recommendedName>
        <fullName evidence="3">glucan 1,4-alpha-glucosidase</fullName>
        <ecNumber evidence="3">3.2.1.3</ecNumber>
    </recommendedName>
</protein>
<dbReference type="Proteomes" id="UP000094622">
    <property type="component" value="Unassembled WGS sequence"/>
</dbReference>
<dbReference type="InterPro" id="IPR000165">
    <property type="entry name" value="Glucoamylase"/>
</dbReference>
<dbReference type="SUPFAM" id="SSF48208">
    <property type="entry name" value="Six-hairpin glycosidases"/>
    <property type="match status" value="1"/>
</dbReference>
<proteinExistence type="inferred from homology"/>
<comment type="catalytic activity">
    <reaction evidence="1">
        <text>Hydrolysis of terminal (1-&gt;4)-linked alpha-D-glucose residues successively from non-reducing ends of the chains with release of beta-D-glucose.</text>
        <dbReference type="EC" id="3.2.1.3"/>
    </reaction>
</comment>
<keyword evidence="4 9" id="KW-0378">Hydrolase</keyword>
<dbReference type="PANTHER" id="PTHR31616:SF9">
    <property type="entry name" value="GLUCOAMYLASE, INTRACELLULAR SPORULATION-SPECIFIC"/>
    <property type="match status" value="1"/>
</dbReference>
<accession>A0A1E3H405</accession>
<dbReference type="GO" id="GO:0000272">
    <property type="term" value="P:polysaccharide catabolic process"/>
    <property type="evidence" value="ECO:0007669"/>
    <property type="project" value="UniProtKB-KW"/>
</dbReference>
<dbReference type="RefSeq" id="WP_069307035.1">
    <property type="nucleotide sequence ID" value="NZ_MCRJ01000056.1"/>
</dbReference>
<organism evidence="9 10">
    <name type="scientific">Methylobrevis pamukkalensis</name>
    <dbReference type="NCBI Taxonomy" id="1439726"/>
    <lineage>
        <taxon>Bacteria</taxon>
        <taxon>Pseudomonadati</taxon>
        <taxon>Pseudomonadota</taxon>
        <taxon>Alphaproteobacteria</taxon>
        <taxon>Hyphomicrobiales</taxon>
        <taxon>Pleomorphomonadaceae</taxon>
        <taxon>Methylobrevis</taxon>
    </lineage>
</organism>
<keyword evidence="10" id="KW-1185">Reference proteome</keyword>
<evidence type="ECO:0000256" key="6">
    <source>
        <dbReference type="ARBA" id="ARBA00023295"/>
    </source>
</evidence>
<dbReference type="GO" id="GO:0004339">
    <property type="term" value="F:glucan 1,4-alpha-glucosidase activity"/>
    <property type="evidence" value="ECO:0007669"/>
    <property type="project" value="UniProtKB-EC"/>
</dbReference>
<keyword evidence="7" id="KW-0624">Polysaccharide degradation</keyword>